<evidence type="ECO:0000256" key="2">
    <source>
        <dbReference type="ARBA" id="ARBA00023125"/>
    </source>
</evidence>
<dbReference type="Gene3D" id="1.10.357.10">
    <property type="entry name" value="Tetracycline Repressor, domain 2"/>
    <property type="match status" value="1"/>
</dbReference>
<dbReference type="InterPro" id="IPR050109">
    <property type="entry name" value="HTH-type_TetR-like_transc_reg"/>
</dbReference>
<dbReference type="Pfam" id="PF13305">
    <property type="entry name" value="TetR_C_33"/>
    <property type="match status" value="1"/>
</dbReference>
<evidence type="ECO:0000313" key="7">
    <source>
        <dbReference type="EMBL" id="GMA31666.1"/>
    </source>
</evidence>
<evidence type="ECO:0000256" key="1">
    <source>
        <dbReference type="ARBA" id="ARBA00023015"/>
    </source>
</evidence>
<proteinExistence type="predicted"/>
<reference evidence="7" key="1">
    <citation type="journal article" date="2014" name="Int. J. Syst. Evol. Microbiol.">
        <title>Complete genome sequence of Corynebacterium casei LMG S-19264T (=DSM 44701T), isolated from a smear-ripened cheese.</title>
        <authorList>
            <consortium name="US DOE Joint Genome Institute (JGI-PGF)"/>
            <person name="Walter F."/>
            <person name="Albersmeier A."/>
            <person name="Kalinowski J."/>
            <person name="Ruckert C."/>
        </authorList>
    </citation>
    <scope>NUCLEOTIDE SEQUENCE</scope>
    <source>
        <strain evidence="7">NBRC 112290</strain>
    </source>
</reference>
<feature type="domain" description="HTH tetR-type" evidence="6">
    <location>
        <begin position="26"/>
        <end position="86"/>
    </location>
</feature>
<keyword evidence="1" id="KW-0805">Transcription regulation</keyword>
<feature type="region of interest" description="Disordered" evidence="5">
    <location>
        <begin position="1"/>
        <end position="25"/>
    </location>
</feature>
<feature type="DNA-binding region" description="H-T-H motif" evidence="4">
    <location>
        <begin position="49"/>
        <end position="68"/>
    </location>
</feature>
<dbReference type="SUPFAM" id="SSF46689">
    <property type="entry name" value="Homeodomain-like"/>
    <property type="match status" value="1"/>
</dbReference>
<comment type="caution">
    <text evidence="7">The sequence shown here is derived from an EMBL/GenBank/DDBJ whole genome shotgun (WGS) entry which is preliminary data.</text>
</comment>
<evidence type="ECO:0000256" key="5">
    <source>
        <dbReference type="SAM" id="MobiDB-lite"/>
    </source>
</evidence>
<organism evidence="7 8">
    <name type="scientific">Litorihabitans aurantiacus</name>
    <dbReference type="NCBI Taxonomy" id="1930061"/>
    <lineage>
        <taxon>Bacteria</taxon>
        <taxon>Bacillati</taxon>
        <taxon>Actinomycetota</taxon>
        <taxon>Actinomycetes</taxon>
        <taxon>Micrococcales</taxon>
        <taxon>Beutenbergiaceae</taxon>
        <taxon>Litorihabitans</taxon>
    </lineage>
</organism>
<dbReference type="InterPro" id="IPR001647">
    <property type="entry name" value="HTH_TetR"/>
</dbReference>
<dbReference type="GO" id="GO:0000976">
    <property type="term" value="F:transcription cis-regulatory region binding"/>
    <property type="evidence" value="ECO:0007669"/>
    <property type="project" value="TreeGrafter"/>
</dbReference>
<reference evidence="7" key="2">
    <citation type="submission" date="2023-02" db="EMBL/GenBank/DDBJ databases">
        <authorList>
            <person name="Sun Q."/>
            <person name="Mori K."/>
        </authorList>
    </citation>
    <scope>NUCLEOTIDE SEQUENCE</scope>
    <source>
        <strain evidence="7">NBRC 112290</strain>
    </source>
</reference>
<dbReference type="InterPro" id="IPR025996">
    <property type="entry name" value="MT1864/Rv1816-like_C"/>
</dbReference>
<keyword evidence="3" id="KW-0804">Transcription</keyword>
<dbReference type="InterPro" id="IPR036271">
    <property type="entry name" value="Tet_transcr_reg_TetR-rel_C_sf"/>
</dbReference>
<evidence type="ECO:0000313" key="8">
    <source>
        <dbReference type="Proteomes" id="UP001157161"/>
    </source>
</evidence>
<dbReference type="RefSeq" id="WP_284250454.1">
    <property type="nucleotide sequence ID" value="NZ_BSUM01000001.1"/>
</dbReference>
<dbReference type="InterPro" id="IPR009057">
    <property type="entry name" value="Homeodomain-like_sf"/>
</dbReference>
<protein>
    <submittedName>
        <fullName evidence="7">TetR family transcriptional regulator</fullName>
    </submittedName>
</protein>
<dbReference type="AlphaFoldDB" id="A0AA37XEA2"/>
<dbReference type="SUPFAM" id="SSF48498">
    <property type="entry name" value="Tetracyclin repressor-like, C-terminal domain"/>
    <property type="match status" value="1"/>
</dbReference>
<dbReference type="GO" id="GO:0003700">
    <property type="term" value="F:DNA-binding transcription factor activity"/>
    <property type="evidence" value="ECO:0007669"/>
    <property type="project" value="TreeGrafter"/>
</dbReference>
<dbReference type="Proteomes" id="UP001157161">
    <property type="component" value="Unassembled WGS sequence"/>
</dbReference>
<evidence type="ECO:0000256" key="4">
    <source>
        <dbReference type="PROSITE-ProRule" id="PRU00335"/>
    </source>
</evidence>
<gene>
    <name evidence="7" type="ORF">GCM10025875_16580</name>
</gene>
<dbReference type="PANTHER" id="PTHR30055:SF234">
    <property type="entry name" value="HTH-TYPE TRANSCRIPTIONAL REGULATOR BETI"/>
    <property type="match status" value="1"/>
</dbReference>
<dbReference type="PRINTS" id="PR00455">
    <property type="entry name" value="HTHTETR"/>
</dbReference>
<dbReference type="PROSITE" id="PS50977">
    <property type="entry name" value="HTH_TETR_2"/>
    <property type="match status" value="1"/>
</dbReference>
<dbReference type="PANTHER" id="PTHR30055">
    <property type="entry name" value="HTH-TYPE TRANSCRIPTIONAL REGULATOR RUTR"/>
    <property type="match status" value="1"/>
</dbReference>
<keyword evidence="2 4" id="KW-0238">DNA-binding</keyword>
<name>A0AA37XEA2_9MICO</name>
<evidence type="ECO:0000256" key="3">
    <source>
        <dbReference type="ARBA" id="ARBA00023163"/>
    </source>
</evidence>
<feature type="compositionally biased region" description="Low complexity" evidence="5">
    <location>
        <begin position="1"/>
        <end position="19"/>
    </location>
</feature>
<keyword evidence="8" id="KW-1185">Reference proteome</keyword>
<accession>A0AA37XEA2</accession>
<evidence type="ECO:0000259" key="6">
    <source>
        <dbReference type="PROSITE" id="PS50977"/>
    </source>
</evidence>
<dbReference type="Pfam" id="PF00440">
    <property type="entry name" value="TetR_N"/>
    <property type="match status" value="1"/>
</dbReference>
<dbReference type="EMBL" id="BSUM01000001">
    <property type="protein sequence ID" value="GMA31666.1"/>
    <property type="molecule type" value="Genomic_DNA"/>
</dbReference>
<sequence length="212" mass="22626">MSRTTESSPPTAASTIAPSPRERRAAERRRRILDLAVELAETEGWPAVTTRRLAAAIDYTQPVIYQHFASRDALVAAVVADGFADLGARVIEAAGSGEERLLAACRAYVEFGAERPRLYEAMFTAEVPVAFDAPDTPAPVRGAFDVLRDIVESERPDADATVTAELLWACCHGLVSLRASGRIAAERVADHLGRLVAAPAEAPPRSGPHSGV</sequence>